<protein>
    <submittedName>
        <fullName evidence="7">TlpA family protein disulfide reductase</fullName>
    </submittedName>
</protein>
<dbReference type="Pfam" id="PF08534">
    <property type="entry name" value="Redoxin"/>
    <property type="match status" value="1"/>
</dbReference>
<evidence type="ECO:0000313" key="8">
    <source>
        <dbReference type="Proteomes" id="UP001430679"/>
    </source>
</evidence>
<evidence type="ECO:0000313" key="7">
    <source>
        <dbReference type="EMBL" id="MCC9064344.1"/>
    </source>
</evidence>
<dbReference type="EMBL" id="JAJJMM010000001">
    <property type="protein sequence ID" value="MCC9064344.1"/>
    <property type="molecule type" value="Genomic_DNA"/>
</dbReference>
<dbReference type="PANTHER" id="PTHR42852">
    <property type="entry name" value="THIOL:DISULFIDE INTERCHANGE PROTEIN DSBE"/>
    <property type="match status" value="1"/>
</dbReference>
<evidence type="ECO:0000256" key="4">
    <source>
        <dbReference type="ARBA" id="ARBA00023284"/>
    </source>
</evidence>
<accession>A0ABS8MFV8</accession>
<evidence type="ECO:0000256" key="2">
    <source>
        <dbReference type="ARBA" id="ARBA00022748"/>
    </source>
</evidence>
<proteinExistence type="predicted"/>
<reference evidence="7" key="1">
    <citation type="submission" date="2021-11" db="EMBL/GenBank/DDBJ databases">
        <title>Description of novel Flavobacterium species.</title>
        <authorList>
            <person name="Saticioglu I.B."/>
            <person name="Ay H."/>
            <person name="Altun S."/>
            <person name="Duman M."/>
        </authorList>
    </citation>
    <scope>NUCLEOTIDE SEQUENCE</scope>
    <source>
        <strain evidence="7">F-30</strain>
    </source>
</reference>
<dbReference type="InterPro" id="IPR050553">
    <property type="entry name" value="Thioredoxin_ResA/DsbE_sf"/>
</dbReference>
<feature type="signal peptide" evidence="5">
    <location>
        <begin position="1"/>
        <end position="18"/>
    </location>
</feature>
<dbReference type="Gene3D" id="3.40.30.10">
    <property type="entry name" value="Glutaredoxin"/>
    <property type="match status" value="1"/>
</dbReference>
<dbReference type="InterPro" id="IPR036249">
    <property type="entry name" value="Thioredoxin-like_sf"/>
</dbReference>
<evidence type="ECO:0000256" key="5">
    <source>
        <dbReference type="SAM" id="SignalP"/>
    </source>
</evidence>
<evidence type="ECO:0000256" key="3">
    <source>
        <dbReference type="ARBA" id="ARBA00023157"/>
    </source>
</evidence>
<dbReference type="Proteomes" id="UP001430679">
    <property type="component" value="Unassembled WGS sequence"/>
</dbReference>
<dbReference type="InterPro" id="IPR013740">
    <property type="entry name" value="Redoxin"/>
</dbReference>
<evidence type="ECO:0000256" key="1">
    <source>
        <dbReference type="ARBA" id="ARBA00004196"/>
    </source>
</evidence>
<dbReference type="PANTHER" id="PTHR42852:SF6">
    <property type="entry name" value="THIOL:DISULFIDE INTERCHANGE PROTEIN DSBE"/>
    <property type="match status" value="1"/>
</dbReference>
<comment type="subcellular location">
    <subcellularLocation>
        <location evidence="1">Cell envelope</location>
    </subcellularLocation>
</comment>
<dbReference type="InterPro" id="IPR013766">
    <property type="entry name" value="Thioredoxin_domain"/>
</dbReference>
<dbReference type="CDD" id="cd02966">
    <property type="entry name" value="TlpA_like_family"/>
    <property type="match status" value="1"/>
</dbReference>
<sequence>MKLFFRLLLLLLIIPAYSTGQIKKETIKIIGKITGKVPDIIEYTLPINGIDYFGFTDSVQPDTAGNFQISIPLDKTSFIDLSNKYKSFGTLIAEPGMSYKVYIDTETQENKFRVESQNQKGQLLYNQIPNRSMIVGGHFEIETKKYIKDSIPSEIKQKLEKSEETELEGFKKLLKDKTISKDFYNLVKTDRNYFYKGIQGSLGFINYLMTSSKQNTLTKLQYTELWASIFKTNPVTNPELLRSPWFYFYTENYLRYQDLIIKETSEATLVEIGKQGLTHTHNITNAKKYLSGQQLEYYIAAYIYYEAINKNYEKELITLFEQFKKNYPSSAYAHFLEPVIIPILAFHKKQEEPLNEKIKFIDNSANINSVKELIKGLRGKQFYVDIWATWCGPCKAEFKDNAKLYQLLKSKNITMVYISIDKENRENQWREMTHFYNLEGNHIRANEKLDADLRVLYNNQSMGIPWHFLTDENGTIIKKNLSGPSEIENLEKQLSKN</sequence>
<name>A0ABS8MFV8_9FLAO</name>
<keyword evidence="2" id="KW-0201">Cytochrome c-type biogenesis</keyword>
<keyword evidence="3" id="KW-1015">Disulfide bond</keyword>
<gene>
    <name evidence="7" type="ORF">LNP81_15185</name>
</gene>
<keyword evidence="5" id="KW-0732">Signal</keyword>
<dbReference type="RefSeq" id="WP_230037229.1">
    <property type="nucleotide sequence ID" value="NZ_JAJJMM010000001.1"/>
</dbReference>
<feature type="chain" id="PRO_5047134659" evidence="5">
    <location>
        <begin position="19"/>
        <end position="497"/>
    </location>
</feature>
<organism evidence="7 8">
    <name type="scientific">Flavobacterium piscisymbiosum</name>
    <dbReference type="NCBI Taxonomy" id="2893753"/>
    <lineage>
        <taxon>Bacteria</taxon>
        <taxon>Pseudomonadati</taxon>
        <taxon>Bacteroidota</taxon>
        <taxon>Flavobacteriia</taxon>
        <taxon>Flavobacteriales</taxon>
        <taxon>Flavobacteriaceae</taxon>
        <taxon>Flavobacterium</taxon>
    </lineage>
</organism>
<evidence type="ECO:0000259" key="6">
    <source>
        <dbReference type="PROSITE" id="PS51352"/>
    </source>
</evidence>
<keyword evidence="4" id="KW-0676">Redox-active center</keyword>
<dbReference type="SUPFAM" id="SSF52833">
    <property type="entry name" value="Thioredoxin-like"/>
    <property type="match status" value="1"/>
</dbReference>
<keyword evidence="8" id="KW-1185">Reference proteome</keyword>
<dbReference type="PROSITE" id="PS51352">
    <property type="entry name" value="THIOREDOXIN_2"/>
    <property type="match status" value="1"/>
</dbReference>
<comment type="caution">
    <text evidence="7">The sequence shown here is derived from an EMBL/GenBank/DDBJ whole genome shotgun (WGS) entry which is preliminary data.</text>
</comment>
<feature type="domain" description="Thioredoxin" evidence="6">
    <location>
        <begin position="337"/>
        <end position="497"/>
    </location>
</feature>